<evidence type="ECO:0000313" key="1">
    <source>
        <dbReference type="EMBL" id="AUH33292.1"/>
    </source>
</evidence>
<dbReference type="EMBL" id="CP025408">
    <property type="protein sequence ID" value="AUH33292.1"/>
    <property type="molecule type" value="Genomic_DNA"/>
</dbReference>
<proteinExistence type="predicted"/>
<gene>
    <name evidence="1" type="ORF">CUV01_07725</name>
</gene>
<evidence type="ECO:0000313" key="2">
    <source>
        <dbReference type="Proteomes" id="UP000233742"/>
    </source>
</evidence>
<dbReference type="SUPFAM" id="SSF53254">
    <property type="entry name" value="Phosphoglycerate mutase-like"/>
    <property type="match status" value="1"/>
</dbReference>
<sequence length="197" mass="21088">MAVLRYLSHPQVAIDPNMPVPDWPLSDQGRARIAALADAPWLAATSAVVSSAEVKARETAAMIAAILGLPPRSDPALNEIDRSSTGYVPHDRHEALADAFFADPQDSAEGWERASDVQRRGMTAIRRHVADHGDGDLLIIGHGGIGTMCWCALSGDDPRRRPDQPAGGGAVWAASLPDLAPIHAWQPMERVASAVRR</sequence>
<keyword evidence="2" id="KW-1185">Reference proteome</keyword>
<dbReference type="Gene3D" id="3.40.50.1240">
    <property type="entry name" value="Phosphoglycerate mutase-like"/>
    <property type="match status" value="1"/>
</dbReference>
<dbReference type="OrthoDB" id="34197at2"/>
<dbReference type="AlphaFoldDB" id="A0A2K9EYV9"/>
<organism evidence="1 2">
    <name type="scientific">Paracoccus tegillarcae</name>
    <dbReference type="NCBI Taxonomy" id="1529068"/>
    <lineage>
        <taxon>Bacteria</taxon>
        <taxon>Pseudomonadati</taxon>
        <taxon>Pseudomonadota</taxon>
        <taxon>Alphaproteobacteria</taxon>
        <taxon>Rhodobacterales</taxon>
        <taxon>Paracoccaceae</taxon>
        <taxon>Paracoccus</taxon>
    </lineage>
</organism>
<accession>A0A2K9EYV9</accession>
<dbReference type="Pfam" id="PF00300">
    <property type="entry name" value="His_Phos_1"/>
    <property type="match status" value="1"/>
</dbReference>
<dbReference type="KEGG" id="paro:CUV01_07725"/>
<protein>
    <submittedName>
        <fullName evidence="1">Histidine phosphatase family protein</fullName>
    </submittedName>
</protein>
<dbReference type="Proteomes" id="UP000233742">
    <property type="component" value="Chromosome"/>
</dbReference>
<dbReference type="InterPro" id="IPR029033">
    <property type="entry name" value="His_PPase_superfam"/>
</dbReference>
<name>A0A2K9EYV9_9RHOB</name>
<reference evidence="1 2" key="1">
    <citation type="submission" date="2017-12" db="EMBL/GenBank/DDBJ databases">
        <authorList>
            <person name="Hurst M.R.H."/>
        </authorList>
    </citation>
    <scope>NUCLEOTIDE SEQUENCE [LARGE SCALE GENOMIC DNA]</scope>
    <source>
        <strain evidence="1 2">BM15</strain>
    </source>
</reference>
<dbReference type="RefSeq" id="WP_101459962.1">
    <property type="nucleotide sequence ID" value="NZ_CP025408.1"/>
</dbReference>
<dbReference type="InterPro" id="IPR013078">
    <property type="entry name" value="His_Pase_superF_clade-1"/>
</dbReference>